<gene>
    <name evidence="3" type="ORF">POL67_21835</name>
</gene>
<keyword evidence="2" id="KW-0732">Signal</keyword>
<feature type="signal peptide" evidence="2">
    <location>
        <begin position="1"/>
        <end position="26"/>
    </location>
</feature>
<dbReference type="Proteomes" id="UP001221411">
    <property type="component" value="Unassembled WGS sequence"/>
</dbReference>
<reference evidence="3 4" key="1">
    <citation type="submission" date="2022-11" db="EMBL/GenBank/DDBJ databases">
        <title>Minimal conservation of predation-associated metabolite biosynthetic gene clusters underscores biosynthetic potential of Myxococcota including descriptions for ten novel species: Archangium lansinium sp. nov., Myxococcus landrumus sp. nov., Nannocystis bai.</title>
        <authorList>
            <person name="Ahearne A."/>
            <person name="Stevens C."/>
            <person name="Dowd S."/>
        </authorList>
    </citation>
    <scope>NUCLEOTIDE SEQUENCE [LARGE SCALE GENOMIC DNA]</scope>
    <source>
        <strain evidence="3 4">RJM3</strain>
    </source>
</reference>
<dbReference type="EMBL" id="JAQNDO010000001">
    <property type="protein sequence ID" value="MDC0743986.1"/>
    <property type="molecule type" value="Genomic_DNA"/>
</dbReference>
<proteinExistence type="predicted"/>
<evidence type="ECO:0000313" key="4">
    <source>
        <dbReference type="Proteomes" id="UP001221411"/>
    </source>
</evidence>
<evidence type="ECO:0000256" key="1">
    <source>
        <dbReference type="SAM" id="MobiDB-lite"/>
    </source>
</evidence>
<organism evidence="3 4">
    <name type="scientific">Polyangium mundeleinium</name>
    <dbReference type="NCBI Taxonomy" id="2995306"/>
    <lineage>
        <taxon>Bacteria</taxon>
        <taxon>Pseudomonadati</taxon>
        <taxon>Myxococcota</taxon>
        <taxon>Polyangia</taxon>
        <taxon>Polyangiales</taxon>
        <taxon>Polyangiaceae</taxon>
        <taxon>Polyangium</taxon>
    </lineage>
</organism>
<dbReference type="PROSITE" id="PS51257">
    <property type="entry name" value="PROKAR_LIPOPROTEIN"/>
    <property type="match status" value="1"/>
</dbReference>
<evidence type="ECO:0000256" key="2">
    <source>
        <dbReference type="SAM" id="SignalP"/>
    </source>
</evidence>
<protein>
    <recommendedName>
        <fullName evidence="5">PDZ domain-containing protein</fullName>
    </recommendedName>
</protein>
<sequence>MRLPRPSLSAPVLVALALASCLAACASEPLIAESPCPPPAKSTTPAATTPPKAENTPRTLEVRLAPTRDGGSEVVAIDVSMRFSVPPVDFGEARPLVFRLDDARVEDIDELTARDAEGSLALVRDEGDGSDATLAPTAWRAERRARGPVTVSYTRKLAAAQATATLSASAGGFLGTGRAFLLVPETTEPHVMRVRWDVAGLGDGATGASSLGAGDVEVSGSPTALAGATWAAGPLHRVTLERPATREGEGASFAVTSLGRGVFDVLDAGAWASRAWVSVRPLADAPLGHFELFLRSSGSAGRRFDASVAGRSAIAVGDEGLTFGWPEKRVLAKAMARASLGYSVAGWFDEGFVSYFAVDALRRAELVTARDVLAEVDARAMRYFSSAEVRAEDRGMLFAAELDARIRAKSGGKRSLADVAREVAPKAGEGETQAALPRRVPEAALREAITKELGAEGETRFAAVIGKGGAAEVPDDAFGPCFVKVKKKVPRYELGFDAASATEKKVRGLSPKSAAAKAGLKEGERITAADLGDGTVDRPVEIEVDRGGKLTKVRWLPRGENVDGFSFAFGPKAPASCDAPKGR</sequence>
<name>A0ABT5EQ73_9BACT</name>
<comment type="caution">
    <text evidence="3">The sequence shown here is derived from an EMBL/GenBank/DDBJ whole genome shotgun (WGS) entry which is preliminary data.</text>
</comment>
<evidence type="ECO:0008006" key="5">
    <source>
        <dbReference type="Google" id="ProtNLM"/>
    </source>
</evidence>
<evidence type="ECO:0000313" key="3">
    <source>
        <dbReference type="EMBL" id="MDC0743986.1"/>
    </source>
</evidence>
<dbReference type="RefSeq" id="WP_271920047.1">
    <property type="nucleotide sequence ID" value="NZ_JAQNDO010000001.1"/>
</dbReference>
<feature type="region of interest" description="Disordered" evidence="1">
    <location>
        <begin position="34"/>
        <end position="57"/>
    </location>
</feature>
<feature type="chain" id="PRO_5046271727" description="PDZ domain-containing protein" evidence="2">
    <location>
        <begin position="27"/>
        <end position="583"/>
    </location>
</feature>
<accession>A0ABT5EQ73</accession>
<feature type="compositionally biased region" description="Low complexity" evidence="1">
    <location>
        <begin position="41"/>
        <end position="53"/>
    </location>
</feature>
<keyword evidence="4" id="KW-1185">Reference proteome</keyword>